<sequence>MDAQITYKCRSDNANVLATVKCEDGTLFAALCSTNGTFGKELISFDYADVNTICTVDCPAGETNFILNGSLYYIPLRRQWGHQRFCLPIHRSSASRQFGC</sequence>
<accession>A0A915P9H9</accession>
<evidence type="ECO:0000313" key="1">
    <source>
        <dbReference type="Proteomes" id="UP000887560"/>
    </source>
</evidence>
<name>A0A915P9H9_9BILA</name>
<reference evidence="2" key="1">
    <citation type="submission" date="2022-11" db="UniProtKB">
        <authorList>
            <consortium name="WormBaseParasite"/>
        </authorList>
    </citation>
    <scope>IDENTIFICATION</scope>
</reference>
<evidence type="ECO:0000313" key="2">
    <source>
        <dbReference type="WBParaSite" id="scf7180000424592.g13521"/>
    </source>
</evidence>
<proteinExistence type="predicted"/>
<dbReference type="AlphaFoldDB" id="A0A915P9H9"/>
<keyword evidence="1" id="KW-1185">Reference proteome</keyword>
<dbReference type="WBParaSite" id="scf7180000424592.g13521">
    <property type="protein sequence ID" value="scf7180000424592.g13521"/>
    <property type="gene ID" value="scf7180000424592.g13521"/>
</dbReference>
<protein>
    <submittedName>
        <fullName evidence="2">Uncharacterized protein</fullName>
    </submittedName>
</protein>
<dbReference type="Proteomes" id="UP000887560">
    <property type="component" value="Unplaced"/>
</dbReference>
<organism evidence="1 2">
    <name type="scientific">Meloidogyne floridensis</name>
    <dbReference type="NCBI Taxonomy" id="298350"/>
    <lineage>
        <taxon>Eukaryota</taxon>
        <taxon>Metazoa</taxon>
        <taxon>Ecdysozoa</taxon>
        <taxon>Nematoda</taxon>
        <taxon>Chromadorea</taxon>
        <taxon>Rhabditida</taxon>
        <taxon>Tylenchina</taxon>
        <taxon>Tylenchomorpha</taxon>
        <taxon>Tylenchoidea</taxon>
        <taxon>Meloidogynidae</taxon>
        <taxon>Meloidogyninae</taxon>
        <taxon>Meloidogyne</taxon>
    </lineage>
</organism>
<dbReference type="Gene3D" id="2.60.40.3770">
    <property type="match status" value="1"/>
</dbReference>